<protein>
    <submittedName>
        <fullName evidence="1">Uncharacterized protein</fullName>
    </submittedName>
</protein>
<dbReference type="AlphaFoldDB" id="A0A1X0Q9H2"/>
<name>A0A1X0Q9H2_9MICR</name>
<comment type="caution">
    <text evidence="1">The sequence shown here is derived from an EMBL/GenBank/DDBJ whole genome shotgun (WGS) entry which is preliminary data.</text>
</comment>
<reference evidence="1 2" key="1">
    <citation type="journal article" date="2017" name="Environ. Microbiol.">
        <title>Decay of the glycolytic pathway and adaptation to intranuclear parasitism within Enterocytozoonidae microsporidia.</title>
        <authorList>
            <person name="Wiredu Boakye D."/>
            <person name="Jaroenlak P."/>
            <person name="Prachumwat A."/>
            <person name="Williams T.A."/>
            <person name="Bateman K.S."/>
            <person name="Itsathitphaisarn O."/>
            <person name="Sritunyalucksana K."/>
            <person name="Paszkiewicz K.H."/>
            <person name="Moore K.A."/>
            <person name="Stentiford G.D."/>
            <person name="Williams B.A."/>
        </authorList>
    </citation>
    <scope>NUCLEOTIDE SEQUENCE [LARGE SCALE GENOMIC DNA]</scope>
    <source>
        <strain evidence="1 2">GB1</strain>
    </source>
</reference>
<dbReference type="EMBL" id="LVKB01000091">
    <property type="protein sequence ID" value="ORD96416.1"/>
    <property type="molecule type" value="Genomic_DNA"/>
</dbReference>
<dbReference type="Proteomes" id="UP000192356">
    <property type="component" value="Unassembled WGS sequence"/>
</dbReference>
<dbReference type="VEuPathDB" id="MicrosporidiaDB:A0H76_1401"/>
<sequence>MKKYHRLLNIEVEFLNNLIYRGNNQFKNNLRHRKMILLSRLIKKSNYSKIVNTCEDIYIICSSEAVLGHFLDINFTVMALVARIRYLIIKLF</sequence>
<organism evidence="1 2">
    <name type="scientific">Hepatospora eriocheir</name>
    <dbReference type="NCBI Taxonomy" id="1081669"/>
    <lineage>
        <taxon>Eukaryota</taxon>
        <taxon>Fungi</taxon>
        <taxon>Fungi incertae sedis</taxon>
        <taxon>Microsporidia</taxon>
        <taxon>Hepatosporidae</taxon>
        <taxon>Hepatospora</taxon>
    </lineage>
</organism>
<proteinExistence type="predicted"/>
<keyword evidence="2" id="KW-1185">Reference proteome</keyword>
<evidence type="ECO:0000313" key="2">
    <source>
        <dbReference type="Proteomes" id="UP000192356"/>
    </source>
</evidence>
<gene>
    <name evidence="1" type="ORF">HERIO_1653</name>
</gene>
<evidence type="ECO:0000313" key="1">
    <source>
        <dbReference type="EMBL" id="ORD96416.1"/>
    </source>
</evidence>
<dbReference type="VEuPathDB" id="MicrosporidiaDB:HERIO_1653"/>
<accession>A0A1X0Q9H2</accession>